<evidence type="ECO:0000313" key="1">
    <source>
        <dbReference type="EMBL" id="KAI0028924.1"/>
    </source>
</evidence>
<reference evidence="1" key="2">
    <citation type="journal article" date="2022" name="New Phytol.">
        <title>Evolutionary transition to the ectomycorrhizal habit in the genomes of a hyperdiverse lineage of mushroom-forming fungi.</title>
        <authorList>
            <person name="Looney B."/>
            <person name="Miyauchi S."/>
            <person name="Morin E."/>
            <person name="Drula E."/>
            <person name="Courty P.E."/>
            <person name="Kohler A."/>
            <person name="Kuo A."/>
            <person name="LaButti K."/>
            <person name="Pangilinan J."/>
            <person name="Lipzen A."/>
            <person name="Riley R."/>
            <person name="Andreopoulos W."/>
            <person name="He G."/>
            <person name="Johnson J."/>
            <person name="Nolan M."/>
            <person name="Tritt A."/>
            <person name="Barry K.W."/>
            <person name="Grigoriev I.V."/>
            <person name="Nagy L.G."/>
            <person name="Hibbett D."/>
            <person name="Henrissat B."/>
            <person name="Matheny P.B."/>
            <person name="Labbe J."/>
            <person name="Martin F.M."/>
        </authorList>
    </citation>
    <scope>NUCLEOTIDE SEQUENCE</scope>
    <source>
        <strain evidence="1">EC-137</strain>
    </source>
</reference>
<accession>A0ACB8QAR5</accession>
<evidence type="ECO:0000313" key="2">
    <source>
        <dbReference type="Proteomes" id="UP000814128"/>
    </source>
</evidence>
<protein>
    <submittedName>
        <fullName evidence="1">Uncharacterized protein</fullName>
    </submittedName>
</protein>
<organism evidence="1 2">
    <name type="scientific">Vararia minispora EC-137</name>
    <dbReference type="NCBI Taxonomy" id="1314806"/>
    <lineage>
        <taxon>Eukaryota</taxon>
        <taxon>Fungi</taxon>
        <taxon>Dikarya</taxon>
        <taxon>Basidiomycota</taxon>
        <taxon>Agaricomycotina</taxon>
        <taxon>Agaricomycetes</taxon>
        <taxon>Russulales</taxon>
        <taxon>Lachnocladiaceae</taxon>
        <taxon>Vararia</taxon>
    </lineage>
</organism>
<gene>
    <name evidence="1" type="ORF">K488DRAFT_89250</name>
</gene>
<comment type="caution">
    <text evidence="1">The sequence shown here is derived from an EMBL/GenBank/DDBJ whole genome shotgun (WGS) entry which is preliminary data.</text>
</comment>
<name>A0ACB8QAR5_9AGAM</name>
<sequence length="447" mass="51297">MANLHRALSALPRIVEIKLSFPDTRLPISLRLLSCHAAKELRKLKIIGPTASFVNLPPHIFSDTPPPYLRLLKLEYCSFHHYTSHAALYPPSLTSLSLVWCPGAFGSMEQVLSVFRSLASLRYLQLSGPRTLPVYFERHDLDVPREPPYLPQLKYFCADLPFVVMANLLHTIRFPTTTGLTIGMRFLDNEISWDIPSRRLLDFSTRIFSPAREASMAYTNIRASLTMLETELPQFDLSLSSLIGGSSRPACIPDQLDVVFGWNDLVRADRVEDLARQFVQTLPLPASDNSLVSAAQLRFRQDERTSMIHELPEHGWWRLFEHTKLDDLHLIEGSAIQDGLAWLERGPNRLATYSDITSLSVVSAWLYDRELHTRILDHLAWCMDNPIGHFQRLQVRFIDCYMTKEATKPFQEKLGEDMVEILEGYDDDFWAQMLVEDELKLQEENEV</sequence>
<keyword evidence="2" id="KW-1185">Reference proteome</keyword>
<dbReference type="EMBL" id="MU273712">
    <property type="protein sequence ID" value="KAI0028924.1"/>
    <property type="molecule type" value="Genomic_DNA"/>
</dbReference>
<reference evidence="1" key="1">
    <citation type="submission" date="2021-02" db="EMBL/GenBank/DDBJ databases">
        <authorList>
            <consortium name="DOE Joint Genome Institute"/>
            <person name="Ahrendt S."/>
            <person name="Looney B.P."/>
            <person name="Miyauchi S."/>
            <person name="Morin E."/>
            <person name="Drula E."/>
            <person name="Courty P.E."/>
            <person name="Chicoki N."/>
            <person name="Fauchery L."/>
            <person name="Kohler A."/>
            <person name="Kuo A."/>
            <person name="Labutti K."/>
            <person name="Pangilinan J."/>
            <person name="Lipzen A."/>
            <person name="Riley R."/>
            <person name="Andreopoulos W."/>
            <person name="He G."/>
            <person name="Johnson J."/>
            <person name="Barry K.W."/>
            <person name="Grigoriev I.V."/>
            <person name="Nagy L."/>
            <person name="Hibbett D."/>
            <person name="Henrissat B."/>
            <person name="Matheny P.B."/>
            <person name="Labbe J."/>
            <person name="Martin F."/>
        </authorList>
    </citation>
    <scope>NUCLEOTIDE SEQUENCE</scope>
    <source>
        <strain evidence="1">EC-137</strain>
    </source>
</reference>
<dbReference type="Proteomes" id="UP000814128">
    <property type="component" value="Unassembled WGS sequence"/>
</dbReference>
<proteinExistence type="predicted"/>